<dbReference type="EMBL" id="BMAW01012198">
    <property type="protein sequence ID" value="GFT27487.1"/>
    <property type="molecule type" value="Genomic_DNA"/>
</dbReference>
<comment type="caution">
    <text evidence="1">The sequence shown here is derived from an EMBL/GenBank/DDBJ whole genome shotgun (WGS) entry which is preliminary data.</text>
</comment>
<proteinExistence type="predicted"/>
<organism evidence="1 2">
    <name type="scientific">Nephila pilipes</name>
    <name type="common">Giant wood spider</name>
    <name type="synonym">Nephila maculata</name>
    <dbReference type="NCBI Taxonomy" id="299642"/>
    <lineage>
        <taxon>Eukaryota</taxon>
        <taxon>Metazoa</taxon>
        <taxon>Ecdysozoa</taxon>
        <taxon>Arthropoda</taxon>
        <taxon>Chelicerata</taxon>
        <taxon>Arachnida</taxon>
        <taxon>Araneae</taxon>
        <taxon>Araneomorphae</taxon>
        <taxon>Entelegynae</taxon>
        <taxon>Araneoidea</taxon>
        <taxon>Nephilidae</taxon>
        <taxon>Nephila</taxon>
    </lineage>
</organism>
<dbReference type="AlphaFoldDB" id="A0A8X6TNM7"/>
<evidence type="ECO:0000313" key="2">
    <source>
        <dbReference type="Proteomes" id="UP000887013"/>
    </source>
</evidence>
<sequence length="93" mass="11149">MFRPFPLTYILLLGKRHLMVMKDVLFSDDFLTLLGYNYVFFKNKICNIWQIYNPFVSIYHADTVEVVLNHSIELKKAWFYEFLHPWIGTGLLT</sequence>
<dbReference type="OrthoDB" id="7863685at2759"/>
<evidence type="ECO:0000313" key="1">
    <source>
        <dbReference type="EMBL" id="GFT27487.1"/>
    </source>
</evidence>
<name>A0A8X6TNM7_NEPPI</name>
<gene>
    <name evidence="1" type="primary">Cyp4c3_10</name>
    <name evidence="1" type="ORF">NPIL_520131</name>
</gene>
<protein>
    <submittedName>
        <fullName evidence="1">Cytochrome P450 4c3</fullName>
    </submittedName>
</protein>
<dbReference type="Proteomes" id="UP000887013">
    <property type="component" value="Unassembled WGS sequence"/>
</dbReference>
<reference evidence="1" key="1">
    <citation type="submission" date="2020-08" db="EMBL/GenBank/DDBJ databases">
        <title>Multicomponent nature underlies the extraordinary mechanical properties of spider dragline silk.</title>
        <authorList>
            <person name="Kono N."/>
            <person name="Nakamura H."/>
            <person name="Mori M."/>
            <person name="Yoshida Y."/>
            <person name="Ohtoshi R."/>
            <person name="Malay A.D."/>
            <person name="Moran D.A.P."/>
            <person name="Tomita M."/>
            <person name="Numata K."/>
            <person name="Arakawa K."/>
        </authorList>
    </citation>
    <scope>NUCLEOTIDE SEQUENCE</scope>
</reference>
<accession>A0A8X6TNM7</accession>
<feature type="non-terminal residue" evidence="1">
    <location>
        <position position="1"/>
    </location>
</feature>
<keyword evidence="2" id="KW-1185">Reference proteome</keyword>